<evidence type="ECO:0000313" key="2">
    <source>
        <dbReference type="EMBL" id="KKL99924.1"/>
    </source>
</evidence>
<protein>
    <submittedName>
        <fullName evidence="2">Uncharacterized protein</fullName>
    </submittedName>
</protein>
<dbReference type="EMBL" id="LAZR01017553">
    <property type="protein sequence ID" value="KKL99924.1"/>
    <property type="molecule type" value="Genomic_DNA"/>
</dbReference>
<keyword evidence="1" id="KW-0472">Membrane</keyword>
<evidence type="ECO:0000256" key="1">
    <source>
        <dbReference type="SAM" id="Phobius"/>
    </source>
</evidence>
<organism evidence="2">
    <name type="scientific">marine sediment metagenome</name>
    <dbReference type="NCBI Taxonomy" id="412755"/>
    <lineage>
        <taxon>unclassified sequences</taxon>
        <taxon>metagenomes</taxon>
        <taxon>ecological metagenomes</taxon>
    </lineage>
</organism>
<keyword evidence="1" id="KW-0812">Transmembrane</keyword>
<comment type="caution">
    <text evidence="2">The sequence shown here is derived from an EMBL/GenBank/DDBJ whole genome shotgun (WGS) entry which is preliminary data.</text>
</comment>
<feature type="non-terminal residue" evidence="2">
    <location>
        <position position="1"/>
    </location>
</feature>
<name>A0A0F9GM13_9ZZZZ</name>
<reference evidence="2" key="1">
    <citation type="journal article" date="2015" name="Nature">
        <title>Complex archaea that bridge the gap between prokaryotes and eukaryotes.</title>
        <authorList>
            <person name="Spang A."/>
            <person name="Saw J.H."/>
            <person name="Jorgensen S.L."/>
            <person name="Zaremba-Niedzwiedzka K."/>
            <person name="Martijn J."/>
            <person name="Lind A.E."/>
            <person name="van Eijk R."/>
            <person name="Schleper C."/>
            <person name="Guy L."/>
            <person name="Ettema T.J."/>
        </authorList>
    </citation>
    <scope>NUCLEOTIDE SEQUENCE</scope>
</reference>
<dbReference type="AlphaFoldDB" id="A0A0F9GM13"/>
<keyword evidence="1" id="KW-1133">Transmembrane helix</keyword>
<sequence>DQIIVSNEGTFDNILITWPQTSTNFPYGTYTVEAISTTQNGLSRTVDIKFTSSSELIQVPIERRVNTLVFAPETAAVNQAFRVFVQTTSDGLLIGNDPDELLGTSHVHLPTGQVVSLSNSFQMLHDGLFFNDFTPQQIGTYVFHIVTFSKGTVSHGSAATLVLSQDISGVAEQVIKLNSILEQTSEELDNLKTEISGFGSTLETASGNIDSSVTSISTSVSNIEEASLQLNSLLFPIVASIGIIVALQIAIFARRR</sequence>
<proteinExistence type="predicted"/>
<feature type="transmembrane region" description="Helical" evidence="1">
    <location>
        <begin position="233"/>
        <end position="253"/>
    </location>
</feature>
<gene>
    <name evidence="2" type="ORF">LCGC14_1809550</name>
</gene>
<accession>A0A0F9GM13</accession>